<dbReference type="Gene3D" id="3.30.565.10">
    <property type="entry name" value="Histidine kinase-like ATPase, C-terminal domain"/>
    <property type="match status" value="1"/>
</dbReference>
<name>A0A0D7CIL9_9ACTN</name>
<evidence type="ECO:0000313" key="2">
    <source>
        <dbReference type="Proteomes" id="UP000032458"/>
    </source>
</evidence>
<protein>
    <recommendedName>
        <fullName evidence="3">Histidine kinase/HSP90-like ATPase domain-containing protein</fullName>
    </recommendedName>
</protein>
<dbReference type="Proteomes" id="UP000032458">
    <property type="component" value="Unassembled WGS sequence"/>
</dbReference>
<dbReference type="InterPro" id="IPR036890">
    <property type="entry name" value="HATPase_C_sf"/>
</dbReference>
<sequence>MADAQHDGTGLGLPMVRQLTHASGGEVTLRPAPRAGVDAVVRLRLAPHVAERWMPTPLVRDPM</sequence>
<gene>
    <name evidence="1" type="ORF">SNA_27050</name>
</gene>
<keyword evidence="2" id="KW-1185">Reference proteome</keyword>
<accession>A0A0D7CIL9</accession>
<evidence type="ECO:0008006" key="3">
    <source>
        <dbReference type="Google" id="ProtNLM"/>
    </source>
</evidence>
<dbReference type="SUPFAM" id="SSF55874">
    <property type="entry name" value="ATPase domain of HSP90 chaperone/DNA topoisomerase II/histidine kinase"/>
    <property type="match status" value="1"/>
</dbReference>
<organism evidence="1 2">
    <name type="scientific">Streptomyces natalensis ATCC 27448</name>
    <dbReference type="NCBI Taxonomy" id="1240678"/>
    <lineage>
        <taxon>Bacteria</taxon>
        <taxon>Bacillati</taxon>
        <taxon>Actinomycetota</taxon>
        <taxon>Actinomycetes</taxon>
        <taxon>Kitasatosporales</taxon>
        <taxon>Streptomycetaceae</taxon>
        <taxon>Streptomyces</taxon>
    </lineage>
</organism>
<dbReference type="EMBL" id="JRKI01000034">
    <property type="protein sequence ID" value="KIZ15252.1"/>
    <property type="molecule type" value="Genomic_DNA"/>
</dbReference>
<reference evidence="1 2" key="1">
    <citation type="submission" date="2014-09" db="EMBL/GenBank/DDBJ databases">
        <title>Draft genome sequence of Streptomyces natalensis ATCC 27448, producer of the antifungal pimaricin.</title>
        <authorList>
            <person name="Mendes M.V."/>
            <person name="Beites T."/>
            <person name="Pires S."/>
            <person name="Santos C.L."/>
            <person name="Moradas-Ferreira P."/>
        </authorList>
    </citation>
    <scope>NUCLEOTIDE SEQUENCE [LARGE SCALE GENOMIC DNA]</scope>
    <source>
        <strain evidence="1 2">ATCC 27448</strain>
    </source>
</reference>
<evidence type="ECO:0000313" key="1">
    <source>
        <dbReference type="EMBL" id="KIZ15252.1"/>
    </source>
</evidence>
<dbReference type="RefSeq" id="WP_030066101.1">
    <property type="nucleotide sequence ID" value="NZ_JRKI01000034.1"/>
</dbReference>
<dbReference type="PATRIC" id="fig|1240678.4.peg.5758"/>
<comment type="caution">
    <text evidence="1">The sequence shown here is derived from an EMBL/GenBank/DDBJ whole genome shotgun (WGS) entry which is preliminary data.</text>
</comment>
<dbReference type="AlphaFoldDB" id="A0A0D7CIL9"/>
<proteinExistence type="predicted"/>